<dbReference type="EMBL" id="FOGL01000013">
    <property type="protein sequence ID" value="SER95305.1"/>
    <property type="molecule type" value="Genomic_DNA"/>
</dbReference>
<dbReference type="GO" id="GO:0006813">
    <property type="term" value="P:potassium ion transport"/>
    <property type="evidence" value="ECO:0007669"/>
    <property type="project" value="InterPro"/>
</dbReference>
<dbReference type="SUPFAM" id="SSF81324">
    <property type="entry name" value="Voltage-gated potassium channels"/>
    <property type="match status" value="1"/>
</dbReference>
<keyword evidence="4" id="KW-0407">Ion channel</keyword>
<dbReference type="PROSITE" id="PS51201">
    <property type="entry name" value="RCK_N"/>
    <property type="match status" value="1"/>
</dbReference>
<name>A0A1H9TDI2_9BACI</name>
<keyword evidence="2" id="KW-0812">Transmembrane</keyword>
<dbReference type="GO" id="GO:0034220">
    <property type="term" value="P:monoatomic ion transmembrane transport"/>
    <property type="evidence" value="ECO:0007669"/>
    <property type="project" value="UniProtKB-KW"/>
</dbReference>
<dbReference type="Gene3D" id="1.10.287.70">
    <property type="match status" value="1"/>
</dbReference>
<dbReference type="RefSeq" id="WP_089741860.1">
    <property type="nucleotide sequence ID" value="NZ_FOGL01000013.1"/>
</dbReference>
<dbReference type="SUPFAM" id="SSF51735">
    <property type="entry name" value="NAD(P)-binding Rossmann-fold domains"/>
    <property type="match status" value="1"/>
</dbReference>
<feature type="domain" description="RCK N-terminal" evidence="3">
    <location>
        <begin position="114"/>
        <end position="239"/>
    </location>
</feature>
<keyword evidence="4" id="KW-0406">Ion transport</keyword>
<dbReference type="InterPro" id="IPR003148">
    <property type="entry name" value="RCK_N"/>
</dbReference>
<evidence type="ECO:0000313" key="4">
    <source>
        <dbReference type="EMBL" id="SER95305.1"/>
    </source>
</evidence>
<dbReference type="Proteomes" id="UP000199687">
    <property type="component" value="Unassembled WGS sequence"/>
</dbReference>
<evidence type="ECO:0000259" key="3">
    <source>
        <dbReference type="PROSITE" id="PS51201"/>
    </source>
</evidence>
<reference evidence="4 5" key="1">
    <citation type="submission" date="2016-10" db="EMBL/GenBank/DDBJ databases">
        <authorList>
            <person name="de Groot N.N."/>
        </authorList>
    </citation>
    <scope>NUCLEOTIDE SEQUENCE [LARGE SCALE GENOMIC DNA]</scope>
    <source>
        <strain evidence="4 5">CGMCC 1.7727</strain>
    </source>
</reference>
<evidence type="ECO:0000256" key="2">
    <source>
        <dbReference type="SAM" id="Phobius"/>
    </source>
</evidence>
<sequence>MHLLKLLIRKTIDISNYLLFIISVLLVLITSVIIVLAEPQTFPTFFDGLWWVMTTVTTVGYGDFYPVTVFGRIIGLFLYIFGIGLIGIVIGKIIDTFAIYRKKRMEGDIVYNGKGHYIIIGWSEKARFAIDEMLATDAMIDIILIDQLEKAPVLSANIFYIKGNASEKATLEKANIKEAKSVLIFANDKISNGQLADGQTLLIASTVESIAPEVYTIVEIMKETHLENFKYVNVDEFIVSDETISSLFVRSAFRKGVSSIFSQLLRRTKGDDLYYVPAKKEWNTYRDAFNDLLQNGATLVADRDKLNINRMLDQPIPAEAELFVICDVETHKKLLKGEG</sequence>
<dbReference type="PANTHER" id="PTHR43833:SF9">
    <property type="entry name" value="POTASSIUM CHANNEL PROTEIN YUGO-RELATED"/>
    <property type="match status" value="1"/>
</dbReference>
<dbReference type="PANTHER" id="PTHR43833">
    <property type="entry name" value="POTASSIUM CHANNEL PROTEIN 2-RELATED-RELATED"/>
    <property type="match status" value="1"/>
</dbReference>
<dbReference type="Pfam" id="PF07885">
    <property type="entry name" value="Ion_trans_2"/>
    <property type="match status" value="1"/>
</dbReference>
<comment type="subcellular location">
    <subcellularLocation>
        <location evidence="1">Cell membrane</location>
        <topology evidence="1">Multi-pass membrane protein</topology>
    </subcellularLocation>
</comment>
<gene>
    <name evidence="4" type="ORF">SAMN04487944_113129</name>
</gene>
<dbReference type="InterPro" id="IPR050721">
    <property type="entry name" value="Trk_Ktr_HKT_K-transport"/>
</dbReference>
<protein>
    <submittedName>
        <fullName evidence="4">Voltage-gated potassium channel</fullName>
    </submittedName>
</protein>
<dbReference type="STRING" id="531814.SAMN04487944_113129"/>
<evidence type="ECO:0000256" key="1">
    <source>
        <dbReference type="ARBA" id="ARBA00004651"/>
    </source>
</evidence>
<keyword evidence="4" id="KW-0813">Transport</keyword>
<organism evidence="4 5">
    <name type="scientific">Gracilibacillus ureilyticus</name>
    <dbReference type="NCBI Taxonomy" id="531814"/>
    <lineage>
        <taxon>Bacteria</taxon>
        <taxon>Bacillati</taxon>
        <taxon>Bacillota</taxon>
        <taxon>Bacilli</taxon>
        <taxon>Bacillales</taxon>
        <taxon>Bacillaceae</taxon>
        <taxon>Gracilibacillus</taxon>
    </lineage>
</organism>
<feature type="transmembrane region" description="Helical" evidence="2">
    <location>
        <begin position="14"/>
        <end position="37"/>
    </location>
</feature>
<dbReference type="AlphaFoldDB" id="A0A1H9TDI2"/>
<dbReference type="GO" id="GO:0005886">
    <property type="term" value="C:plasma membrane"/>
    <property type="evidence" value="ECO:0007669"/>
    <property type="project" value="UniProtKB-SubCell"/>
</dbReference>
<feature type="transmembrane region" description="Helical" evidence="2">
    <location>
        <begin position="73"/>
        <end position="94"/>
    </location>
</feature>
<keyword evidence="2" id="KW-1133">Transmembrane helix</keyword>
<proteinExistence type="predicted"/>
<dbReference type="OrthoDB" id="9785285at2"/>
<keyword evidence="2" id="KW-0472">Membrane</keyword>
<evidence type="ECO:0000313" key="5">
    <source>
        <dbReference type="Proteomes" id="UP000199687"/>
    </source>
</evidence>
<keyword evidence="5" id="KW-1185">Reference proteome</keyword>
<dbReference type="Pfam" id="PF02254">
    <property type="entry name" value="TrkA_N"/>
    <property type="match status" value="1"/>
</dbReference>
<feature type="transmembrane region" description="Helical" evidence="2">
    <location>
        <begin position="49"/>
        <end position="67"/>
    </location>
</feature>
<dbReference type="InterPro" id="IPR036291">
    <property type="entry name" value="NAD(P)-bd_dom_sf"/>
</dbReference>
<dbReference type="PRINTS" id="PR00169">
    <property type="entry name" value="KCHANNEL"/>
</dbReference>
<dbReference type="InterPro" id="IPR013099">
    <property type="entry name" value="K_chnl_dom"/>
</dbReference>
<accession>A0A1H9TDI2</accession>
<dbReference type="Gene3D" id="3.40.50.720">
    <property type="entry name" value="NAD(P)-binding Rossmann-like Domain"/>
    <property type="match status" value="1"/>
</dbReference>